<evidence type="ECO:0000256" key="3">
    <source>
        <dbReference type="ARBA" id="ARBA00022989"/>
    </source>
</evidence>
<dbReference type="Proteomes" id="UP000076798">
    <property type="component" value="Unassembled WGS sequence"/>
</dbReference>
<dbReference type="GO" id="GO:0043495">
    <property type="term" value="F:protein-membrane adaptor activity"/>
    <property type="evidence" value="ECO:0007669"/>
    <property type="project" value="TreeGrafter"/>
</dbReference>
<dbReference type="InterPro" id="IPR012919">
    <property type="entry name" value="SUN_dom"/>
</dbReference>
<evidence type="ECO:0000256" key="7">
    <source>
        <dbReference type="SAM" id="Phobius"/>
    </source>
</evidence>
<keyword evidence="5" id="KW-0175">Coiled coil</keyword>
<sequence>MSFSGTPLGQGRRLDHHTFLKGSKLATTQVSRPLAKQNSASALSYENGAPELPQTQQNPSPTRSGYSSSPERDRGKSHPAAPGIILSPPKPKPFDFKDTSVNIATAFHQAAAGIMPPENPNWTSTSLKPRSRADDSQSANGSQKPISRSSLKPISQRSNADYSTHAPDSEGEDDVAEVDDKGRPLRAPSPAVSISSAMARALSPAAFFVRQKSQPPETGEPIVMPTSKKPFSRDSSYDYAREQEHYSAMMAKSRPKSSSSDPNAHSSIDTSLESTQSKKSTTRRPRISKDNQAYKLEQDSEDDYSESDDEKKKRKKKGRKKDAPALRVTGLPVVEYTSRRRGRKGVSRATDAETIDEEDVTFSPNEEPEPQPEPRRQSVRPPSLPPKPPSRASVPPRLPTPSPIQESSYEESYEAPEQGFQSDPQEPSDPPEPEPVSGRQRARSSSRSRSVPRETRPRISVGAMLGTLVYWIRVVAIWIVLILAKIAGIVLGRPFTWLNKRRKLIPLSKLLFAGACVSIPLAIYSLNIPYRSISHIIYDSLSSTFTRPPSQPYLPPDIPASTVDELVARLSQVESALSDITQQHARTQGRLDGELRHSSDQASRISFLERRLDSEMKRAADAEEAVRTAANMAIRNIRSEMESIRDRAGAVPVSSGPDPKLAGLVRALEDRILAAEGGVRESLEVARNAIKLGQAPPPVAQSSSSWLPKLGTAKDSLTIKTPDGQDVTALIASLVDSSLSRYSKDVVAKPDFALWSAGGRIIPGLTTSSYESKVPAPSFPKNMVYSLTGLGSLTIPGRPPVYALHPDLHVGNCWAFPGSHGQIGVALARLVYITEITVDHPSRDVTFDIRSAPKDIEVWGFIEGADNLAKYRAFIDRERANRLANSLDQSNTTEVEADPTFPSQPAGTTYLRLASFTYDIKLDSHIQTFLIPPEIQDLQIDFGIVVFRILSNWDDDLYTCLYRVRVHGTEKESVVPSEQENL</sequence>
<feature type="compositionally biased region" description="Polar residues" evidence="6">
    <location>
        <begin position="256"/>
        <end position="279"/>
    </location>
</feature>
<feature type="coiled-coil region" evidence="5">
    <location>
        <begin position="563"/>
        <end position="625"/>
    </location>
</feature>
<dbReference type="PROSITE" id="PS51469">
    <property type="entry name" value="SUN"/>
    <property type="match status" value="1"/>
</dbReference>
<keyword evidence="3 7" id="KW-1133">Transmembrane helix</keyword>
<evidence type="ECO:0000256" key="5">
    <source>
        <dbReference type="SAM" id="Coils"/>
    </source>
</evidence>
<protein>
    <recommendedName>
        <fullName evidence="8">SUN domain-containing protein</fullName>
    </recommendedName>
</protein>
<organism evidence="9 10">
    <name type="scientific">Sistotremastrum suecicum HHB10207 ss-3</name>
    <dbReference type="NCBI Taxonomy" id="1314776"/>
    <lineage>
        <taxon>Eukaryota</taxon>
        <taxon>Fungi</taxon>
        <taxon>Dikarya</taxon>
        <taxon>Basidiomycota</taxon>
        <taxon>Agaricomycotina</taxon>
        <taxon>Agaricomycetes</taxon>
        <taxon>Sistotremastrales</taxon>
        <taxon>Sistotremastraceae</taxon>
        <taxon>Sistotremastrum</taxon>
    </lineage>
</organism>
<feature type="transmembrane region" description="Helical" evidence="7">
    <location>
        <begin position="468"/>
        <end position="492"/>
    </location>
</feature>
<feature type="compositionally biased region" description="Acidic residues" evidence="6">
    <location>
        <begin position="299"/>
        <end position="308"/>
    </location>
</feature>
<dbReference type="GO" id="GO:0034993">
    <property type="term" value="C:meiotic nuclear membrane microtubule tethering complex"/>
    <property type="evidence" value="ECO:0007669"/>
    <property type="project" value="TreeGrafter"/>
</dbReference>
<dbReference type="OrthoDB" id="342281at2759"/>
<dbReference type="Pfam" id="PF07738">
    <property type="entry name" value="Sad1_UNC"/>
    <property type="match status" value="2"/>
</dbReference>
<feature type="domain" description="SUN" evidence="8">
    <location>
        <begin position="758"/>
        <end position="971"/>
    </location>
</feature>
<feature type="transmembrane region" description="Helical" evidence="7">
    <location>
        <begin position="504"/>
        <end position="526"/>
    </location>
</feature>
<evidence type="ECO:0000256" key="1">
    <source>
        <dbReference type="ARBA" id="ARBA00004370"/>
    </source>
</evidence>
<keyword evidence="4 7" id="KW-0472">Membrane</keyword>
<reference evidence="9 10" key="1">
    <citation type="journal article" date="2016" name="Mol. Biol. Evol.">
        <title>Comparative Genomics of Early-Diverging Mushroom-Forming Fungi Provides Insights into the Origins of Lignocellulose Decay Capabilities.</title>
        <authorList>
            <person name="Nagy L.G."/>
            <person name="Riley R."/>
            <person name="Tritt A."/>
            <person name="Adam C."/>
            <person name="Daum C."/>
            <person name="Floudas D."/>
            <person name="Sun H."/>
            <person name="Yadav J.S."/>
            <person name="Pangilinan J."/>
            <person name="Larsson K.H."/>
            <person name="Matsuura K."/>
            <person name="Barry K."/>
            <person name="Labutti K."/>
            <person name="Kuo R."/>
            <person name="Ohm R.A."/>
            <person name="Bhattacharya S.S."/>
            <person name="Shirouzu T."/>
            <person name="Yoshinaga Y."/>
            <person name="Martin F.M."/>
            <person name="Grigoriev I.V."/>
            <person name="Hibbett D.S."/>
        </authorList>
    </citation>
    <scope>NUCLEOTIDE SEQUENCE [LARGE SCALE GENOMIC DNA]</scope>
    <source>
        <strain evidence="9 10">HHB10207 ss-3</strain>
    </source>
</reference>
<dbReference type="AlphaFoldDB" id="A0A166G2B9"/>
<dbReference type="STRING" id="1314776.A0A166G2B9"/>
<feature type="compositionally biased region" description="Acidic residues" evidence="6">
    <location>
        <begin position="353"/>
        <end position="370"/>
    </location>
</feature>
<feature type="region of interest" description="Disordered" evidence="6">
    <location>
        <begin position="209"/>
        <end position="455"/>
    </location>
</feature>
<feature type="compositionally biased region" description="Basic and acidic residues" evidence="6">
    <location>
        <begin position="231"/>
        <end position="245"/>
    </location>
</feature>
<evidence type="ECO:0000313" key="10">
    <source>
        <dbReference type="Proteomes" id="UP000076798"/>
    </source>
</evidence>
<dbReference type="Gene3D" id="2.60.120.260">
    <property type="entry name" value="Galactose-binding domain-like"/>
    <property type="match status" value="1"/>
</dbReference>
<evidence type="ECO:0000256" key="4">
    <source>
        <dbReference type="ARBA" id="ARBA00023136"/>
    </source>
</evidence>
<dbReference type="EMBL" id="KV428023">
    <property type="protein sequence ID" value="KZT41238.1"/>
    <property type="molecule type" value="Genomic_DNA"/>
</dbReference>
<feature type="compositionally biased region" description="Polar residues" evidence="6">
    <location>
        <begin position="136"/>
        <end position="162"/>
    </location>
</feature>
<dbReference type="InterPro" id="IPR045119">
    <property type="entry name" value="SUN1-5"/>
</dbReference>
<feature type="region of interest" description="Disordered" evidence="6">
    <location>
        <begin position="110"/>
        <end position="193"/>
    </location>
</feature>
<dbReference type="PANTHER" id="PTHR12911">
    <property type="entry name" value="SAD1/UNC-84-LIKE PROTEIN-RELATED"/>
    <property type="match status" value="1"/>
</dbReference>
<evidence type="ECO:0000256" key="2">
    <source>
        <dbReference type="ARBA" id="ARBA00022692"/>
    </source>
</evidence>
<dbReference type="PANTHER" id="PTHR12911:SF8">
    <property type="entry name" value="KLAROID PROTEIN-RELATED"/>
    <property type="match status" value="1"/>
</dbReference>
<feature type="compositionally biased region" description="Polar residues" evidence="6">
    <location>
        <begin position="26"/>
        <end position="44"/>
    </location>
</feature>
<feature type="region of interest" description="Disordered" evidence="6">
    <location>
        <begin position="26"/>
        <end position="98"/>
    </location>
</feature>
<keyword evidence="10" id="KW-1185">Reference proteome</keyword>
<feature type="compositionally biased region" description="Polar residues" evidence="6">
    <location>
        <begin position="53"/>
        <end position="69"/>
    </location>
</feature>
<keyword evidence="2 7" id="KW-0812">Transmembrane</keyword>
<evidence type="ECO:0000259" key="8">
    <source>
        <dbReference type="PROSITE" id="PS51469"/>
    </source>
</evidence>
<evidence type="ECO:0000256" key="6">
    <source>
        <dbReference type="SAM" id="MobiDB-lite"/>
    </source>
</evidence>
<proteinExistence type="predicted"/>
<gene>
    <name evidence="9" type="ORF">SISSUDRAFT_1059595</name>
</gene>
<accession>A0A166G2B9</accession>
<evidence type="ECO:0000313" key="9">
    <source>
        <dbReference type="EMBL" id="KZT41238.1"/>
    </source>
</evidence>
<comment type="subcellular location">
    <subcellularLocation>
        <location evidence="1">Membrane</location>
    </subcellularLocation>
</comment>
<name>A0A166G2B9_9AGAM</name>